<gene>
    <name evidence="2" type="ORF">JAO71_04225</name>
</gene>
<organism evidence="2 3">
    <name type="scientific">Olleya sediminilitoris</name>
    <dbReference type="NCBI Taxonomy" id="2795739"/>
    <lineage>
        <taxon>Bacteria</taxon>
        <taxon>Pseudomonadati</taxon>
        <taxon>Bacteroidota</taxon>
        <taxon>Flavobacteriia</taxon>
        <taxon>Flavobacteriales</taxon>
        <taxon>Flavobacteriaceae</taxon>
    </lineage>
</organism>
<comment type="caution">
    <text evidence="2">The sequence shown here is derived from an EMBL/GenBank/DDBJ whole genome shotgun (WGS) entry which is preliminary data.</text>
</comment>
<name>A0ABS1WIS1_9FLAO</name>
<evidence type="ECO:0000256" key="1">
    <source>
        <dbReference type="SAM" id="SignalP"/>
    </source>
</evidence>
<dbReference type="Gene3D" id="1.20.120.20">
    <property type="entry name" value="Apolipoprotein"/>
    <property type="match status" value="1"/>
</dbReference>
<evidence type="ECO:0008006" key="4">
    <source>
        <dbReference type="Google" id="ProtNLM"/>
    </source>
</evidence>
<feature type="signal peptide" evidence="1">
    <location>
        <begin position="1"/>
        <end position="25"/>
    </location>
</feature>
<evidence type="ECO:0000313" key="2">
    <source>
        <dbReference type="EMBL" id="MBL7559003.1"/>
    </source>
</evidence>
<protein>
    <recommendedName>
        <fullName evidence="4">Secreted protein</fullName>
    </recommendedName>
</protein>
<dbReference type="EMBL" id="JAEMEF010000002">
    <property type="protein sequence ID" value="MBL7559003.1"/>
    <property type="molecule type" value="Genomic_DNA"/>
</dbReference>
<reference evidence="2 3" key="1">
    <citation type="submission" date="2020-12" db="EMBL/GenBank/DDBJ databases">
        <title>Olleya sediminilitoris sp. nov., isolated from a tidal flat.</title>
        <authorList>
            <person name="Park S."/>
            <person name="Yoon J.-H."/>
        </authorList>
    </citation>
    <scope>NUCLEOTIDE SEQUENCE [LARGE SCALE GENOMIC DNA]</scope>
    <source>
        <strain evidence="2 3">YSTF-M6</strain>
    </source>
</reference>
<accession>A0ABS1WIS1</accession>
<keyword evidence="1" id="KW-0732">Signal</keyword>
<keyword evidence="3" id="KW-1185">Reference proteome</keyword>
<dbReference type="Proteomes" id="UP000605013">
    <property type="component" value="Unassembled WGS sequence"/>
</dbReference>
<feature type="chain" id="PRO_5046777323" description="Secreted protein" evidence="1">
    <location>
        <begin position="26"/>
        <end position="515"/>
    </location>
</feature>
<proteinExistence type="predicted"/>
<evidence type="ECO:0000313" key="3">
    <source>
        <dbReference type="Proteomes" id="UP000605013"/>
    </source>
</evidence>
<dbReference type="RefSeq" id="WP_202999124.1">
    <property type="nucleotide sequence ID" value="NZ_JAEMEF010000002.1"/>
</dbReference>
<sequence length="515" mass="58432">MKQYKILKNIYLKVFLLLITVSVTAQQKLSKIDQSVRANKEVTIDLNTSHTNIVVETWNKDYIEVQAFIESTKLSKQEMQKALDNWDVSLNGDSDYVQITSKGAQGIWSDDMSVTFLDEASIEALANLPEQLDLNLSPLLEGLENLEIFGELPEKLKLLRVPKSPDGNYNINFDFDRYKEEGESYLDAWSIKYRNEYGEAYEQDMRNWAKSITQEDLDKFEKEMEAWGQRLGEQVEDLFGPDFEKKMEEWGENLGKKIEDSFGEEFEVKMEQLGERFEKELAPKLEAWGKRFGEEFEKRMEAQFNENGTTKKTNTKLFDDVDYNTTKTIIIKMPKKAKLKLNVKHGELKMANVLDNAKGSISHGSLIANHINGGNTSINVSYAKVAIKDWTSGQLQLNYVDDAIIANANNLILNAVSSDVEVGNLSGNSVINGSFGDLFINAIATDFSNLNIILENSDAKLKLPKTDFNLFFNGNKSKFNNKLASNKTIKNYPNNNSNTNKTIIINAKYSNVIAK</sequence>